<dbReference type="RefSeq" id="WP_097129162.1">
    <property type="nucleotide sequence ID" value="NZ_OCNH01000004.1"/>
</dbReference>
<feature type="chain" id="PRO_5012583583" description="Lipocalin-like domain-containing protein" evidence="1">
    <location>
        <begin position="25"/>
        <end position="151"/>
    </location>
</feature>
<evidence type="ECO:0000256" key="1">
    <source>
        <dbReference type="SAM" id="SignalP"/>
    </source>
</evidence>
<dbReference type="AlphaFoldDB" id="A0A286GIP6"/>
<keyword evidence="3" id="KW-1185">Reference proteome</keyword>
<organism evidence="2 3">
    <name type="scientific">Spirosoma fluviale</name>
    <dbReference type="NCBI Taxonomy" id="1597977"/>
    <lineage>
        <taxon>Bacteria</taxon>
        <taxon>Pseudomonadati</taxon>
        <taxon>Bacteroidota</taxon>
        <taxon>Cytophagia</taxon>
        <taxon>Cytophagales</taxon>
        <taxon>Cytophagaceae</taxon>
        <taxon>Spirosoma</taxon>
    </lineage>
</organism>
<dbReference type="Proteomes" id="UP000219452">
    <property type="component" value="Unassembled WGS sequence"/>
</dbReference>
<accession>A0A286GIP6</accession>
<protein>
    <recommendedName>
        <fullName evidence="4">Lipocalin-like domain-containing protein</fullName>
    </recommendedName>
</protein>
<dbReference type="EMBL" id="OCNH01000004">
    <property type="protein sequence ID" value="SOD95398.1"/>
    <property type="molecule type" value="Genomic_DNA"/>
</dbReference>
<proteinExistence type="predicted"/>
<dbReference type="OrthoDB" id="961488at2"/>
<evidence type="ECO:0000313" key="3">
    <source>
        <dbReference type="Proteomes" id="UP000219452"/>
    </source>
</evidence>
<evidence type="ECO:0008006" key="4">
    <source>
        <dbReference type="Google" id="ProtNLM"/>
    </source>
</evidence>
<keyword evidence="1" id="KW-0732">Signal</keyword>
<sequence length="151" mass="16544">MKHYVYVFCLVVSFIGLTSCNKNSDPAPPPAVVGRWELNRGLLSGFPASANINGAALDLYYFESFGSTIDVYSDNTFNENYKSVTVDDASGTWEFTDNTLTLKYDAGSQETYTYSKTKNIEELAASAPVSYTLPVSSTATAVGQVQLIYRK</sequence>
<evidence type="ECO:0000313" key="2">
    <source>
        <dbReference type="EMBL" id="SOD95398.1"/>
    </source>
</evidence>
<feature type="signal peptide" evidence="1">
    <location>
        <begin position="1"/>
        <end position="24"/>
    </location>
</feature>
<dbReference type="PROSITE" id="PS51257">
    <property type="entry name" value="PROKAR_LIPOPROTEIN"/>
    <property type="match status" value="1"/>
</dbReference>
<gene>
    <name evidence="2" type="ORF">SAMN06269250_4845</name>
</gene>
<name>A0A286GIP6_9BACT</name>
<reference evidence="3" key="1">
    <citation type="submission" date="2017-09" db="EMBL/GenBank/DDBJ databases">
        <authorList>
            <person name="Varghese N."/>
            <person name="Submissions S."/>
        </authorList>
    </citation>
    <scope>NUCLEOTIDE SEQUENCE [LARGE SCALE GENOMIC DNA]</scope>
    <source>
        <strain evidence="3">DSM 29961</strain>
    </source>
</reference>